<comment type="caution">
    <text evidence="3">The sequence shown here is derived from an EMBL/GenBank/DDBJ whole genome shotgun (WGS) entry which is preliminary data.</text>
</comment>
<feature type="domain" description="Beta-lactamase-related" evidence="2">
    <location>
        <begin position="46"/>
        <end position="370"/>
    </location>
</feature>
<evidence type="ECO:0000256" key="1">
    <source>
        <dbReference type="SAM" id="SignalP"/>
    </source>
</evidence>
<dbReference type="SUPFAM" id="SSF56601">
    <property type="entry name" value="beta-lactamase/transpeptidase-like"/>
    <property type="match status" value="1"/>
</dbReference>
<dbReference type="EMBL" id="BRXS01000006">
    <property type="protein sequence ID" value="GLC27697.1"/>
    <property type="molecule type" value="Genomic_DNA"/>
</dbReference>
<gene>
    <name evidence="3" type="ORF">rosag_42100</name>
</gene>
<dbReference type="InterPro" id="IPR012338">
    <property type="entry name" value="Beta-lactam/transpept-like"/>
</dbReference>
<keyword evidence="1" id="KW-0732">Signal</keyword>
<evidence type="ECO:0000313" key="3">
    <source>
        <dbReference type="EMBL" id="GLC27697.1"/>
    </source>
</evidence>
<dbReference type="Pfam" id="PF00144">
    <property type="entry name" value="Beta-lactamase"/>
    <property type="match status" value="1"/>
</dbReference>
<dbReference type="PANTHER" id="PTHR46825">
    <property type="entry name" value="D-ALANYL-D-ALANINE-CARBOXYPEPTIDASE/ENDOPEPTIDASE AMPH"/>
    <property type="match status" value="1"/>
</dbReference>
<dbReference type="InterPro" id="IPR001466">
    <property type="entry name" value="Beta-lactam-related"/>
</dbReference>
<dbReference type="AlphaFoldDB" id="A0AA37QAG7"/>
<protein>
    <recommendedName>
        <fullName evidence="2">Beta-lactamase-related domain-containing protein</fullName>
    </recommendedName>
</protein>
<reference evidence="3" key="1">
    <citation type="submission" date="2022-08" db="EMBL/GenBank/DDBJ databases">
        <title>Draft genome sequencing of Roseisolibacter agri AW1220.</title>
        <authorList>
            <person name="Tobiishi Y."/>
            <person name="Tonouchi A."/>
        </authorList>
    </citation>
    <scope>NUCLEOTIDE SEQUENCE</scope>
    <source>
        <strain evidence="3">AW1220</strain>
    </source>
</reference>
<dbReference type="PANTHER" id="PTHR46825:SF9">
    <property type="entry name" value="BETA-LACTAMASE-RELATED DOMAIN-CONTAINING PROTEIN"/>
    <property type="match status" value="1"/>
</dbReference>
<evidence type="ECO:0000313" key="4">
    <source>
        <dbReference type="Proteomes" id="UP001161325"/>
    </source>
</evidence>
<evidence type="ECO:0000259" key="2">
    <source>
        <dbReference type="Pfam" id="PF00144"/>
    </source>
</evidence>
<proteinExistence type="predicted"/>
<name>A0AA37QAG7_9BACT</name>
<dbReference type="Gene3D" id="3.40.710.10">
    <property type="entry name" value="DD-peptidase/beta-lactamase superfamily"/>
    <property type="match status" value="1"/>
</dbReference>
<dbReference type="InterPro" id="IPR050491">
    <property type="entry name" value="AmpC-like"/>
</dbReference>
<organism evidence="3 4">
    <name type="scientific">Roseisolibacter agri</name>
    <dbReference type="NCBI Taxonomy" id="2014610"/>
    <lineage>
        <taxon>Bacteria</taxon>
        <taxon>Pseudomonadati</taxon>
        <taxon>Gemmatimonadota</taxon>
        <taxon>Gemmatimonadia</taxon>
        <taxon>Gemmatimonadales</taxon>
        <taxon>Gemmatimonadaceae</taxon>
        <taxon>Roseisolibacter</taxon>
    </lineage>
</organism>
<feature type="signal peptide" evidence="1">
    <location>
        <begin position="1"/>
        <end position="32"/>
    </location>
</feature>
<accession>A0AA37QAG7</accession>
<dbReference type="Proteomes" id="UP001161325">
    <property type="component" value="Unassembled WGS sequence"/>
</dbReference>
<keyword evidence="4" id="KW-1185">Reference proteome</keyword>
<sequence>MTLRPTPVRRSSRLRRLAPLLGLLAVARPLVAQTAAPDRGTLVARLDSLVRAYRADGRTVGLTVGVVRGSDTLLLRGYGWADSAARRSAEVATVYRIGSITKQYTSAAILQLIQDGKIALTDTLGRFLPQYPQWGRVTIRQLLGHTSGIHSYTANPTWAKRMADPFSADSLLAFVARDTFDFAPGTGYRYNNTGYFLLGQVLERVSRTAYPELLRTRFFGPLGMRTATYCPDEPAAPVHSAVYDRTPAGIVPAQKISMTSPYAAGAVCLSVPDFLRWQTALTGGRVVTPETYARMTRSDTLANGNPTNYGWGLAPAMLGSHPMVQHGGDIPGGSAQQMWLPNDSLRVVVFTNTLGSGPGALARNLAAAVVGEPLRSAPPAPREVALPSELRDAVVGAYVLTGPGGKPLPLVVKLDGARLVAQPEGQGAMPLTYIGDDTFGVGLDAAIRLRFAREGGKVTRVTLLQGGQTIEGIRAP</sequence>
<feature type="chain" id="PRO_5041346785" description="Beta-lactamase-related domain-containing protein" evidence="1">
    <location>
        <begin position="33"/>
        <end position="476"/>
    </location>
</feature>